<dbReference type="Gene3D" id="1.20.1280.50">
    <property type="match status" value="1"/>
</dbReference>
<evidence type="ECO:0000313" key="2">
    <source>
        <dbReference type="Proteomes" id="UP001362999"/>
    </source>
</evidence>
<proteinExistence type="predicted"/>
<dbReference type="Proteomes" id="UP001362999">
    <property type="component" value="Unassembled WGS sequence"/>
</dbReference>
<gene>
    <name evidence="1" type="ORF">R3P38DRAFT_2904402</name>
</gene>
<evidence type="ECO:0008006" key="3">
    <source>
        <dbReference type="Google" id="ProtNLM"/>
    </source>
</evidence>
<accession>A0AAW0CIT8</accession>
<reference evidence="1 2" key="1">
    <citation type="journal article" date="2024" name="J Genomics">
        <title>Draft genome sequencing and assembly of Favolaschia claudopus CIRM-BRFM 2984 isolated from oak limbs.</title>
        <authorList>
            <person name="Navarro D."/>
            <person name="Drula E."/>
            <person name="Chaduli D."/>
            <person name="Cazenave R."/>
            <person name="Ahrendt S."/>
            <person name="Wang J."/>
            <person name="Lipzen A."/>
            <person name="Daum C."/>
            <person name="Barry K."/>
            <person name="Grigoriev I.V."/>
            <person name="Favel A."/>
            <person name="Rosso M.N."/>
            <person name="Martin F."/>
        </authorList>
    </citation>
    <scope>NUCLEOTIDE SEQUENCE [LARGE SCALE GENOMIC DNA]</scope>
    <source>
        <strain evidence="1 2">CIRM-BRFM 2984</strain>
    </source>
</reference>
<keyword evidence="2" id="KW-1185">Reference proteome</keyword>
<dbReference type="EMBL" id="JAWWNJ010000017">
    <property type="protein sequence ID" value="KAK7038095.1"/>
    <property type="molecule type" value="Genomic_DNA"/>
</dbReference>
<dbReference type="AlphaFoldDB" id="A0AAW0CIT8"/>
<comment type="caution">
    <text evidence="1">The sequence shown here is derived from an EMBL/GenBank/DDBJ whole genome shotgun (WGS) entry which is preliminary data.</text>
</comment>
<organism evidence="1 2">
    <name type="scientific">Favolaschia claudopus</name>
    <dbReference type="NCBI Taxonomy" id="2862362"/>
    <lineage>
        <taxon>Eukaryota</taxon>
        <taxon>Fungi</taxon>
        <taxon>Dikarya</taxon>
        <taxon>Basidiomycota</taxon>
        <taxon>Agaricomycotina</taxon>
        <taxon>Agaricomycetes</taxon>
        <taxon>Agaricomycetidae</taxon>
        <taxon>Agaricales</taxon>
        <taxon>Marasmiineae</taxon>
        <taxon>Mycenaceae</taxon>
        <taxon>Favolaschia</taxon>
    </lineage>
</organism>
<protein>
    <recommendedName>
        <fullName evidence="3">F-box domain-containing protein</fullName>
    </recommendedName>
</protein>
<name>A0AAW0CIT8_9AGAR</name>
<sequence length="463" mass="52461">MSHSPALGPLSNRSPQYQNQQSLVIDKNGRLRYAALNRRILALPLEILAEIFEHCLSGDDCSDFISPDPATAPLILCRICRQWREVALSSPKLWSSLHIDLVHLPEDRWDAYVELYLIWLSRARQAPLSLLIEIPQMTNEPESIHTLSQSLIAMSVQCRRIEFDPNVVDIQSLFSNDMLTPPAFPSLETVSCTSITDTPDYNLPFRATNAPRLHEFHCADSYSMNLPKYFPWAQITCFSACGPPRAYFQVLKRAVNLVDAVFQIWDEDVGHFPTSSLSISVVEGDGDTSFVTAMSFLSCLKTPALKHLCLDDTQSSNPHYADMTPFLSWISRSAVQLHSFELSLVQSLSITLIMCLKAVPSLVELSLHIFHSIDWDSVFSQLEDTSFLPNLTSMCCGCWMDPRLSQHVLAKALRWRWDAVGVARLRSFEARGVLFFNTFYPQNAEFVRLREQGMNLSFPDNHL</sequence>
<evidence type="ECO:0000313" key="1">
    <source>
        <dbReference type="EMBL" id="KAK7038095.1"/>
    </source>
</evidence>